<evidence type="ECO:0000313" key="1">
    <source>
        <dbReference type="EMBL" id="MBC8337036.1"/>
    </source>
</evidence>
<evidence type="ECO:0000313" key="2">
    <source>
        <dbReference type="Proteomes" id="UP000614469"/>
    </source>
</evidence>
<dbReference type="InterPro" id="IPR007479">
    <property type="entry name" value="ISC_FeS_clus_asmbl_IscsX"/>
</dbReference>
<protein>
    <submittedName>
        <fullName evidence="1">Fe-S cluster assembly protein IscX</fullName>
    </submittedName>
</protein>
<dbReference type="AlphaFoldDB" id="A0A8J6NPN5"/>
<dbReference type="SUPFAM" id="SSF140319">
    <property type="entry name" value="IscX-like"/>
    <property type="match status" value="1"/>
</dbReference>
<dbReference type="EMBL" id="JACNJN010000222">
    <property type="protein sequence ID" value="MBC8337036.1"/>
    <property type="molecule type" value="Genomic_DNA"/>
</dbReference>
<dbReference type="NCBIfam" id="TIGR03412">
    <property type="entry name" value="iscX_yfhJ"/>
    <property type="match status" value="1"/>
</dbReference>
<dbReference type="Pfam" id="PF04384">
    <property type="entry name" value="Fe-S_assembly"/>
    <property type="match status" value="1"/>
</dbReference>
<name>A0A8J6NPN5_9CHLR</name>
<dbReference type="Gene3D" id="1.10.10.600">
    <property type="entry name" value="IscX-like"/>
    <property type="match status" value="1"/>
</dbReference>
<dbReference type="GO" id="GO:0016226">
    <property type="term" value="P:iron-sulfur cluster assembly"/>
    <property type="evidence" value="ECO:0007669"/>
    <property type="project" value="InterPro"/>
</dbReference>
<accession>A0A8J6NPN5</accession>
<comment type="caution">
    <text evidence="1">The sequence shown here is derived from an EMBL/GenBank/DDBJ whole genome shotgun (WGS) entry which is preliminary data.</text>
</comment>
<dbReference type="InterPro" id="IPR036762">
    <property type="entry name" value="IscX-like_sf"/>
</dbReference>
<sequence>MTDPLTWEGTYAIALALKEAHPDMDLEKVSLGMIEAWTLELKQFEDDPALVNEDILLAIYQEWFEEIL</sequence>
<organism evidence="1 2">
    <name type="scientific">Candidatus Desulfolinea nitratireducens</name>
    <dbReference type="NCBI Taxonomy" id="2841698"/>
    <lineage>
        <taxon>Bacteria</taxon>
        <taxon>Bacillati</taxon>
        <taxon>Chloroflexota</taxon>
        <taxon>Anaerolineae</taxon>
        <taxon>Anaerolineales</taxon>
        <taxon>Anaerolineales incertae sedis</taxon>
        <taxon>Candidatus Desulfolinea</taxon>
    </lineage>
</organism>
<dbReference type="Proteomes" id="UP000614469">
    <property type="component" value="Unassembled WGS sequence"/>
</dbReference>
<reference evidence="1 2" key="1">
    <citation type="submission" date="2020-08" db="EMBL/GenBank/DDBJ databases">
        <title>Bridging the membrane lipid divide: bacteria of the FCB group superphylum have the potential to synthesize archaeal ether lipids.</title>
        <authorList>
            <person name="Villanueva L."/>
            <person name="Von Meijenfeldt F.A.B."/>
            <person name="Westbye A.B."/>
            <person name="Yadav S."/>
            <person name="Hopmans E.C."/>
            <person name="Dutilh B.E."/>
            <person name="Sinninghe Damste J.S."/>
        </authorList>
    </citation>
    <scope>NUCLEOTIDE SEQUENCE [LARGE SCALE GENOMIC DNA]</scope>
    <source>
        <strain evidence="1">NIOZ-UU36</strain>
    </source>
</reference>
<proteinExistence type="predicted"/>
<gene>
    <name evidence="1" type="primary">iscX</name>
    <name evidence="1" type="ORF">H8E29_17405</name>
</gene>